<organism evidence="2 3">
    <name type="scientific">Rhodanobacter spathiphylli B39</name>
    <dbReference type="NCBI Taxonomy" id="1163407"/>
    <lineage>
        <taxon>Bacteria</taxon>
        <taxon>Pseudomonadati</taxon>
        <taxon>Pseudomonadota</taxon>
        <taxon>Gammaproteobacteria</taxon>
        <taxon>Lysobacterales</taxon>
        <taxon>Rhodanobacteraceae</taxon>
        <taxon>Rhodanobacter</taxon>
    </lineage>
</organism>
<evidence type="ECO:0000313" key="3">
    <source>
        <dbReference type="Proteomes" id="UP000003226"/>
    </source>
</evidence>
<feature type="domain" description="Multi-ubiquitin" evidence="1">
    <location>
        <begin position="20"/>
        <end position="78"/>
    </location>
</feature>
<dbReference type="Pfam" id="PF14452">
    <property type="entry name" value="Multi_ubiq"/>
    <property type="match status" value="1"/>
</dbReference>
<comment type="caution">
    <text evidence="2">The sequence shown here is derived from an EMBL/GenBank/DDBJ whole genome shotgun (WGS) entry which is preliminary data.</text>
</comment>
<keyword evidence="3" id="KW-1185">Reference proteome</keyword>
<name>I4W7E9_9GAMM</name>
<dbReference type="STRING" id="1163407.UU7_00585"/>
<dbReference type="EMBL" id="AJXT01000003">
    <property type="protein sequence ID" value="EIL95390.1"/>
    <property type="molecule type" value="Genomic_DNA"/>
</dbReference>
<dbReference type="OrthoDB" id="256126at2"/>
<dbReference type="InterPro" id="IPR025701">
    <property type="entry name" value="UBQ-conjugat_E2_E"/>
</dbReference>
<dbReference type="eggNOG" id="ENOG5032U5D">
    <property type="taxonomic scope" value="Bacteria"/>
</dbReference>
<dbReference type="PATRIC" id="fig|1163407.3.peg.110"/>
<dbReference type="Proteomes" id="UP000003226">
    <property type="component" value="Unassembled WGS sequence"/>
</dbReference>
<dbReference type="InterPro" id="IPR027802">
    <property type="entry name" value="Multi-ubiquitin_dom"/>
</dbReference>
<gene>
    <name evidence="2" type="ORF">UU7_00585</name>
</gene>
<dbReference type="RefSeq" id="WP_007804351.1">
    <property type="nucleotide sequence ID" value="NZ_AJXT01000003.1"/>
</dbReference>
<proteinExistence type="predicted"/>
<dbReference type="AlphaFoldDB" id="I4W7E9"/>
<accession>I4W7E9</accession>
<sequence>MSTLNTEQAPSDPSSHHHQTIRVNNELVRIVDHTPTGQQVLAAANLRPEMEYALLLWPSTGPTREVGLEEVIALPEDGPSLEFLAIRADGISYFVLDDDRYAWAGPLDVEAIRRIGRVPSNRQIWLERRDEPDLLLQPGQAVDLSGSGVERLYTRVQMWRLDVQGEPTEWDRPEVGVREALVKAGSDLTKAWTIVLKVKGQEPRQVSLEDVIDLNTPGIERLWLRPRQVDNGDAPVFRREFALLPKDEAFLTAAGHHWETFTDGGRRWLIIDEYPLPKGYNLSVCRLALDIPQTYPAAQIDMFYCDPPLSLQGGAAPAQTEARQAIAGASFQRWSRHRTSNSQWSPARDNVSTHLGLVDEALGREVGA</sequence>
<evidence type="ECO:0000313" key="2">
    <source>
        <dbReference type="EMBL" id="EIL95390.1"/>
    </source>
</evidence>
<dbReference type="Pfam" id="PF14462">
    <property type="entry name" value="Prok-E2_E"/>
    <property type="match status" value="1"/>
</dbReference>
<protein>
    <recommendedName>
        <fullName evidence="1">Multi-ubiquitin domain-containing protein</fullName>
    </recommendedName>
</protein>
<reference evidence="2 3" key="1">
    <citation type="journal article" date="2012" name="J. Bacteriol.">
        <title>Genome sequences for six rhodanobacter strains, isolated from soils and the terrestrial subsurface, with variable denitrification capabilities.</title>
        <authorList>
            <person name="Kostka J.E."/>
            <person name="Green S.J."/>
            <person name="Rishishwar L."/>
            <person name="Prakash O."/>
            <person name="Katz L.S."/>
            <person name="Marino-Ramirez L."/>
            <person name="Jordan I.K."/>
            <person name="Munk C."/>
            <person name="Ivanova N."/>
            <person name="Mikhailova N."/>
            <person name="Watson D.B."/>
            <person name="Brown S.D."/>
            <person name="Palumbo A.V."/>
            <person name="Brooks S.C."/>
        </authorList>
    </citation>
    <scope>NUCLEOTIDE SEQUENCE [LARGE SCALE GENOMIC DNA]</scope>
    <source>
        <strain evidence="2 3">B39</strain>
    </source>
</reference>
<evidence type="ECO:0000259" key="1">
    <source>
        <dbReference type="Pfam" id="PF14452"/>
    </source>
</evidence>